<proteinExistence type="predicted"/>
<name>A0ABP0HS27_9DINO</name>
<accession>A0ABP0HS27</accession>
<organism evidence="2 3">
    <name type="scientific">Durusdinium trenchii</name>
    <dbReference type="NCBI Taxonomy" id="1381693"/>
    <lineage>
        <taxon>Eukaryota</taxon>
        <taxon>Sar</taxon>
        <taxon>Alveolata</taxon>
        <taxon>Dinophyceae</taxon>
        <taxon>Suessiales</taxon>
        <taxon>Symbiodiniaceae</taxon>
        <taxon>Durusdinium</taxon>
    </lineage>
</organism>
<feature type="region of interest" description="Disordered" evidence="1">
    <location>
        <begin position="1"/>
        <end position="24"/>
    </location>
</feature>
<protein>
    <submittedName>
        <fullName evidence="2">Uncharacterized protein</fullName>
    </submittedName>
</protein>
<evidence type="ECO:0000256" key="1">
    <source>
        <dbReference type="SAM" id="MobiDB-lite"/>
    </source>
</evidence>
<feature type="compositionally biased region" description="Basic and acidic residues" evidence="1">
    <location>
        <begin position="15"/>
        <end position="24"/>
    </location>
</feature>
<feature type="compositionally biased region" description="Polar residues" evidence="1">
    <location>
        <begin position="1"/>
        <end position="14"/>
    </location>
</feature>
<dbReference type="Proteomes" id="UP001642484">
    <property type="component" value="Unassembled WGS sequence"/>
</dbReference>
<dbReference type="EMBL" id="CAXAMN010001025">
    <property type="protein sequence ID" value="CAK8991954.1"/>
    <property type="molecule type" value="Genomic_DNA"/>
</dbReference>
<keyword evidence="3" id="KW-1185">Reference proteome</keyword>
<feature type="region of interest" description="Disordered" evidence="1">
    <location>
        <begin position="97"/>
        <end position="118"/>
    </location>
</feature>
<feature type="compositionally biased region" description="Low complexity" evidence="1">
    <location>
        <begin position="97"/>
        <end position="116"/>
    </location>
</feature>
<evidence type="ECO:0000313" key="2">
    <source>
        <dbReference type="EMBL" id="CAK8991954.1"/>
    </source>
</evidence>
<comment type="caution">
    <text evidence="2">The sequence shown here is derived from an EMBL/GenBank/DDBJ whole genome shotgun (WGS) entry which is preliminary data.</text>
</comment>
<gene>
    <name evidence="2" type="ORF">CCMP2556_LOCUS2662</name>
</gene>
<sequence length="149" mass="16304">MSLNYGSLDPTSARAQKERNLQRKEFLRRHGFAEEDITSSRDSQGYQKVRMEPLSPIEVAEQTGQQGIINLLVAAGAKRPGSPTSSCSPFQLLRRFTSSSRSSRSSGSSSSSGTSSTEVVTLAASAQGAFVLRSCLSKRKEEERRSEWV</sequence>
<reference evidence="2 3" key="1">
    <citation type="submission" date="2024-02" db="EMBL/GenBank/DDBJ databases">
        <authorList>
            <person name="Chen Y."/>
            <person name="Shah S."/>
            <person name="Dougan E. K."/>
            <person name="Thang M."/>
            <person name="Chan C."/>
        </authorList>
    </citation>
    <scope>NUCLEOTIDE SEQUENCE [LARGE SCALE GENOMIC DNA]</scope>
</reference>
<evidence type="ECO:0000313" key="3">
    <source>
        <dbReference type="Proteomes" id="UP001642484"/>
    </source>
</evidence>